<dbReference type="AlphaFoldDB" id="A0A485K8K6"/>
<sequence>MLPQSPSTTAESMLSPKTNTPLHSCAPLPRRIVVSLWVLSLLAISLGVTCIVLLSSPTPPSFSLATVVPLPPTNMSSVTINPNIMPSIVFLGDSNTEYASQPELLGFQVQFSRDYTHKADILNRGYGGWTTRSWLKHMPVLLDDWRAKPPALAVLFLGTNDACGLPDLNVPVAEYQANLVALVQAMQATPWNSRVMLVTPLPVDDSTPLGSGSKWSNGAAGKYANAMKQVGQRLQVPVVDVWTSLQPKISTMFYDGIHLNIVGNQLVYERMRQGIAAAYPDLTPDQLTRH</sequence>
<proteinExistence type="predicted"/>
<reference evidence="4" key="2">
    <citation type="submission" date="2019-06" db="EMBL/GenBank/DDBJ databases">
        <title>Genomics analysis of Aphanomyces spp. identifies a new class of oomycete effector associated with host adaptation.</title>
        <authorList>
            <person name="Gaulin E."/>
        </authorList>
    </citation>
    <scope>NUCLEOTIDE SEQUENCE</scope>
    <source>
        <strain evidence="4">CBS 578.67</strain>
    </source>
</reference>
<dbReference type="InterPro" id="IPR045136">
    <property type="entry name" value="Iah1-like"/>
</dbReference>
<dbReference type="Gene3D" id="3.40.50.1110">
    <property type="entry name" value="SGNH hydrolase"/>
    <property type="match status" value="1"/>
</dbReference>
<dbReference type="InterPro" id="IPR036514">
    <property type="entry name" value="SGNH_hydro_sf"/>
</dbReference>
<feature type="domain" description="SGNH hydrolase-type esterase" evidence="3">
    <location>
        <begin position="90"/>
        <end position="266"/>
    </location>
</feature>
<keyword evidence="2" id="KW-1133">Transmembrane helix</keyword>
<keyword evidence="2" id="KW-0472">Membrane</keyword>
<dbReference type="Proteomes" id="UP000332933">
    <property type="component" value="Unassembled WGS sequence"/>
</dbReference>
<dbReference type="PANTHER" id="PTHR14209">
    <property type="entry name" value="ISOAMYL ACETATE-HYDROLYZING ESTERASE 1"/>
    <property type="match status" value="1"/>
</dbReference>
<dbReference type="EMBL" id="CAADRA010000240">
    <property type="protein sequence ID" value="VFT79434.1"/>
    <property type="molecule type" value="Genomic_DNA"/>
</dbReference>
<keyword evidence="2" id="KW-0812">Transmembrane</keyword>
<dbReference type="SUPFAM" id="SSF52266">
    <property type="entry name" value="SGNH hydrolase"/>
    <property type="match status" value="1"/>
</dbReference>
<dbReference type="InterPro" id="IPR013830">
    <property type="entry name" value="SGNH_hydro"/>
</dbReference>
<evidence type="ECO:0000313" key="4">
    <source>
        <dbReference type="EMBL" id="KAF0717554.1"/>
    </source>
</evidence>
<dbReference type="OrthoDB" id="671439at2759"/>
<keyword evidence="6" id="KW-1185">Reference proteome</keyword>
<protein>
    <submittedName>
        <fullName evidence="5">Aste57867_2231 protein</fullName>
    </submittedName>
</protein>
<evidence type="ECO:0000313" key="5">
    <source>
        <dbReference type="EMBL" id="VFT79434.1"/>
    </source>
</evidence>
<dbReference type="Pfam" id="PF13472">
    <property type="entry name" value="Lipase_GDSL_2"/>
    <property type="match status" value="1"/>
</dbReference>
<name>A0A485K8K6_9STRA</name>
<reference evidence="5 6" key="1">
    <citation type="submission" date="2019-03" db="EMBL/GenBank/DDBJ databases">
        <authorList>
            <person name="Gaulin E."/>
            <person name="Dumas B."/>
        </authorList>
    </citation>
    <scope>NUCLEOTIDE SEQUENCE [LARGE SCALE GENOMIC DNA]</scope>
    <source>
        <strain evidence="5">CBS 568.67</strain>
    </source>
</reference>
<evidence type="ECO:0000259" key="3">
    <source>
        <dbReference type="Pfam" id="PF13472"/>
    </source>
</evidence>
<evidence type="ECO:0000256" key="1">
    <source>
        <dbReference type="SAM" id="MobiDB-lite"/>
    </source>
</evidence>
<accession>A0A485K8K6</accession>
<organism evidence="5 6">
    <name type="scientific">Aphanomyces stellatus</name>
    <dbReference type="NCBI Taxonomy" id="120398"/>
    <lineage>
        <taxon>Eukaryota</taxon>
        <taxon>Sar</taxon>
        <taxon>Stramenopiles</taxon>
        <taxon>Oomycota</taxon>
        <taxon>Saprolegniomycetes</taxon>
        <taxon>Saprolegniales</taxon>
        <taxon>Verrucalvaceae</taxon>
        <taxon>Aphanomyces</taxon>
    </lineage>
</organism>
<dbReference type="PANTHER" id="PTHR14209:SF19">
    <property type="entry name" value="ISOAMYL ACETATE-HYDROLYZING ESTERASE 1 HOMOLOG"/>
    <property type="match status" value="1"/>
</dbReference>
<evidence type="ECO:0000313" key="6">
    <source>
        <dbReference type="Proteomes" id="UP000332933"/>
    </source>
</evidence>
<feature type="region of interest" description="Disordered" evidence="1">
    <location>
        <begin position="1"/>
        <end position="20"/>
    </location>
</feature>
<feature type="transmembrane region" description="Helical" evidence="2">
    <location>
        <begin position="32"/>
        <end position="54"/>
    </location>
</feature>
<evidence type="ECO:0000256" key="2">
    <source>
        <dbReference type="SAM" id="Phobius"/>
    </source>
</evidence>
<gene>
    <name evidence="5" type="primary">Aste57867_2231</name>
    <name evidence="4" type="ORF">As57867_002226</name>
    <name evidence="5" type="ORF">ASTE57867_2231</name>
</gene>
<dbReference type="EMBL" id="VJMH01000240">
    <property type="protein sequence ID" value="KAF0717554.1"/>
    <property type="molecule type" value="Genomic_DNA"/>
</dbReference>